<keyword evidence="10" id="KW-1185">Reference proteome</keyword>
<evidence type="ECO:0000313" key="9">
    <source>
        <dbReference type="EMBL" id="KAJ8417877.1"/>
    </source>
</evidence>
<dbReference type="GO" id="GO:0007189">
    <property type="term" value="P:adenylate cyclase-activating G protein-coupled receptor signaling pathway"/>
    <property type="evidence" value="ECO:0007669"/>
    <property type="project" value="TreeGrafter"/>
</dbReference>
<feature type="transmembrane region" description="Helical" evidence="6">
    <location>
        <begin position="435"/>
        <end position="456"/>
    </location>
</feature>
<dbReference type="FunFam" id="1.20.1070.10:FF:000222">
    <property type="entry name" value="Adhesion G protein-coupled receptor G3"/>
    <property type="match status" value="1"/>
</dbReference>
<dbReference type="InterPro" id="IPR017981">
    <property type="entry name" value="GPCR_2-like_7TM"/>
</dbReference>
<dbReference type="EMBL" id="JAINUG010000003">
    <property type="protein sequence ID" value="KAJ8417877.1"/>
    <property type="molecule type" value="Genomic_DNA"/>
</dbReference>
<evidence type="ECO:0000256" key="6">
    <source>
        <dbReference type="SAM" id="Phobius"/>
    </source>
</evidence>
<evidence type="ECO:0000256" key="5">
    <source>
        <dbReference type="ARBA" id="ARBA00023157"/>
    </source>
</evidence>
<proteinExistence type="predicted"/>
<feature type="transmembrane region" description="Helical" evidence="6">
    <location>
        <begin position="348"/>
        <end position="370"/>
    </location>
</feature>
<reference evidence="9" key="1">
    <citation type="journal article" date="2023" name="Science">
        <title>Genome structures resolve the early diversification of teleost fishes.</title>
        <authorList>
            <person name="Parey E."/>
            <person name="Louis A."/>
            <person name="Montfort J."/>
            <person name="Bouchez O."/>
            <person name="Roques C."/>
            <person name="Iampietro C."/>
            <person name="Lluch J."/>
            <person name="Castinel A."/>
            <person name="Donnadieu C."/>
            <person name="Desvignes T."/>
            <person name="Floi Bucao C."/>
            <person name="Jouanno E."/>
            <person name="Wen M."/>
            <person name="Mejri S."/>
            <person name="Dirks R."/>
            <person name="Jansen H."/>
            <person name="Henkel C."/>
            <person name="Chen W.J."/>
            <person name="Zahm M."/>
            <person name="Cabau C."/>
            <person name="Klopp C."/>
            <person name="Thompson A.W."/>
            <person name="Robinson-Rechavi M."/>
            <person name="Braasch I."/>
            <person name="Lecointre G."/>
            <person name="Bobe J."/>
            <person name="Postlethwait J.H."/>
            <person name="Berthelot C."/>
            <person name="Roest Crollius H."/>
            <person name="Guiguen Y."/>
        </authorList>
    </citation>
    <scope>NUCLEOTIDE SEQUENCE</scope>
    <source>
        <strain evidence="9">NC1722</strain>
    </source>
</reference>
<dbReference type="AlphaFoldDB" id="A0AAD7TC20"/>
<gene>
    <name evidence="9" type="ORF">AAFF_G00227200</name>
</gene>
<organism evidence="9 10">
    <name type="scientific">Aldrovandia affinis</name>
    <dbReference type="NCBI Taxonomy" id="143900"/>
    <lineage>
        <taxon>Eukaryota</taxon>
        <taxon>Metazoa</taxon>
        <taxon>Chordata</taxon>
        <taxon>Craniata</taxon>
        <taxon>Vertebrata</taxon>
        <taxon>Euteleostomi</taxon>
        <taxon>Actinopterygii</taxon>
        <taxon>Neopterygii</taxon>
        <taxon>Teleostei</taxon>
        <taxon>Notacanthiformes</taxon>
        <taxon>Halosauridae</taxon>
        <taxon>Aldrovandia</taxon>
    </lineage>
</organism>
<feature type="transmembrane region" description="Helical" evidence="6">
    <location>
        <begin position="311"/>
        <end position="328"/>
    </location>
</feature>
<keyword evidence="2 6" id="KW-0812">Transmembrane</keyword>
<dbReference type="InterPro" id="IPR000203">
    <property type="entry name" value="GPS"/>
</dbReference>
<dbReference type="Gene3D" id="1.20.1070.10">
    <property type="entry name" value="Rhodopsin 7-helix transmembrane proteins"/>
    <property type="match status" value="1"/>
</dbReference>
<evidence type="ECO:0000313" key="10">
    <source>
        <dbReference type="Proteomes" id="UP001221898"/>
    </source>
</evidence>
<dbReference type="GO" id="GO:0005886">
    <property type="term" value="C:plasma membrane"/>
    <property type="evidence" value="ECO:0007669"/>
    <property type="project" value="TreeGrafter"/>
</dbReference>
<evidence type="ECO:0000256" key="3">
    <source>
        <dbReference type="ARBA" id="ARBA00022989"/>
    </source>
</evidence>
<sequence length="549" mass="61170">MRWCPHLTPDHFWAVTLEHFAAILDGYLPTRSMWNSPPIMVPIAVFLVVFLDNVSAPDNSYSIEETIDRMEVLNRKTTMSPLSSVWSDIEEFEKVLENTIFEGSQCSITRGNLVAYLYKATGNFAGLNISGSDKQASSNHVMVNSSVHVHLPKSVLSPNDNRTIAFCMITAPKLYENLTLLYGKFVGVSISQKKVLGLADRIKITFSLQKSSTLQGDTLPECHFYNFSTEVFHKDGCITEWQPNAEQVVCSCDHLTYFAVLLVNPEISETDLINLTYISLVGCSLSLFFLVVTVILYIGHRKRSIDVSLKVHINLVAALILLNVHFLPSQQVASLSISGPCVYLAIVLHYSLLATFTWTAIEGFHLYLLLVRVFNIYIKRYLVKLGLVGWGLPAVVVAIIAIVDSDIYQRVTLRPSNNSTITVKMCYLQNTTVQMFNISLCGLVWTFSLIMLAVTCKLMVSLRSESVPGGKSQAWKGICSILGITCLLGITWGLVFFSFGQLPTPAIYLFCVLNSLQGFFIFLWICISKQISCQAPGNDSQNTRTTDAK</sequence>
<accession>A0AAD7TC20</accession>
<evidence type="ECO:0000259" key="7">
    <source>
        <dbReference type="PROSITE" id="PS50221"/>
    </source>
</evidence>
<dbReference type="PROSITE" id="PS50261">
    <property type="entry name" value="G_PROTEIN_RECEP_F2_4"/>
    <property type="match status" value="1"/>
</dbReference>
<feature type="transmembrane region" description="Helical" evidence="6">
    <location>
        <begin position="382"/>
        <end position="403"/>
    </location>
</feature>
<dbReference type="InterPro" id="IPR057244">
    <property type="entry name" value="GAIN_B"/>
</dbReference>
<keyword evidence="4 6" id="KW-0472">Membrane</keyword>
<dbReference type="PANTHER" id="PTHR12011:SF326">
    <property type="entry name" value="ADHESION G-PROTEIN COUPLED RECEPTOR G5"/>
    <property type="match status" value="1"/>
</dbReference>
<keyword evidence="3 6" id="KW-1133">Transmembrane helix</keyword>
<feature type="transmembrane region" description="Helical" evidence="6">
    <location>
        <begin position="506"/>
        <end position="527"/>
    </location>
</feature>
<evidence type="ECO:0000259" key="8">
    <source>
        <dbReference type="PROSITE" id="PS50261"/>
    </source>
</evidence>
<feature type="transmembrane region" description="Helical" evidence="6">
    <location>
        <begin position="477"/>
        <end position="500"/>
    </location>
</feature>
<evidence type="ECO:0000256" key="1">
    <source>
        <dbReference type="ARBA" id="ARBA00004141"/>
    </source>
</evidence>
<dbReference type="Pfam" id="PF01825">
    <property type="entry name" value="GPS"/>
    <property type="match status" value="1"/>
</dbReference>
<feature type="domain" description="GAIN-B" evidence="7">
    <location>
        <begin position="115"/>
        <end position="268"/>
    </location>
</feature>
<comment type="caution">
    <text evidence="9">The sequence shown here is derived from an EMBL/GenBank/DDBJ whole genome shotgun (WGS) entry which is preliminary data.</text>
</comment>
<dbReference type="PRINTS" id="PR00249">
    <property type="entry name" value="GPCRSECRETIN"/>
</dbReference>
<comment type="subcellular location">
    <subcellularLocation>
        <location evidence="1">Membrane</location>
        <topology evidence="1">Multi-pass membrane protein</topology>
    </subcellularLocation>
</comment>
<dbReference type="InterPro" id="IPR000832">
    <property type="entry name" value="GPCR_2_secretin-like"/>
</dbReference>
<dbReference type="Gene3D" id="2.60.220.50">
    <property type="match status" value="1"/>
</dbReference>
<evidence type="ECO:0000256" key="2">
    <source>
        <dbReference type="ARBA" id="ARBA00022692"/>
    </source>
</evidence>
<dbReference type="InterPro" id="IPR046338">
    <property type="entry name" value="GAIN_dom_sf"/>
</dbReference>
<dbReference type="GO" id="GO:0007166">
    <property type="term" value="P:cell surface receptor signaling pathway"/>
    <property type="evidence" value="ECO:0007669"/>
    <property type="project" value="InterPro"/>
</dbReference>
<protein>
    <submittedName>
        <fullName evidence="9">Uncharacterized protein</fullName>
    </submittedName>
</protein>
<name>A0AAD7TC20_9TELE</name>
<feature type="domain" description="G-protein coupled receptors family 2 profile 2" evidence="8">
    <location>
        <begin position="275"/>
        <end position="529"/>
    </location>
</feature>
<keyword evidence="5" id="KW-1015">Disulfide bond</keyword>
<dbReference type="SMART" id="SM00303">
    <property type="entry name" value="GPS"/>
    <property type="match status" value="1"/>
</dbReference>
<dbReference type="PROSITE" id="PS50221">
    <property type="entry name" value="GAIN_B"/>
    <property type="match status" value="1"/>
</dbReference>
<dbReference type="Proteomes" id="UP001221898">
    <property type="component" value="Unassembled WGS sequence"/>
</dbReference>
<dbReference type="GO" id="GO:0004930">
    <property type="term" value="F:G protein-coupled receptor activity"/>
    <property type="evidence" value="ECO:0007669"/>
    <property type="project" value="InterPro"/>
</dbReference>
<dbReference type="PANTHER" id="PTHR12011">
    <property type="entry name" value="ADHESION G-PROTEIN COUPLED RECEPTOR"/>
    <property type="match status" value="1"/>
</dbReference>
<evidence type="ECO:0000256" key="4">
    <source>
        <dbReference type="ARBA" id="ARBA00023136"/>
    </source>
</evidence>
<feature type="transmembrane region" description="Helical" evidence="6">
    <location>
        <begin position="277"/>
        <end position="299"/>
    </location>
</feature>
<dbReference type="Pfam" id="PF00002">
    <property type="entry name" value="7tm_2"/>
    <property type="match status" value="1"/>
</dbReference>